<comment type="caution">
    <text evidence="2">The sequence shown here is derived from an EMBL/GenBank/DDBJ whole genome shotgun (WGS) entry which is preliminary data.</text>
</comment>
<sequence length="273" mass="29798">MSDTAPKSAFFDLKATHNPNRWTLEVTPSVCVGPPRNLFMFGGVGLAASIKAMEGTTGRRVIWAAAQYLSFARPGSIVDVDVEVPVTGRFNSQARSRAHVGDQEIITASAALGERPDDLSEQWATMPDVPKPEDCPPMERAQRHDEELHDHMELRVAKGRYGEARKDGQMSDDGEVYLWARPKDGRVIDSGMLAIIADFIPSAVGNAIGKNAGGNSLDNTIRIRHVVPTDWVLCDTKIHGVHGGFAHGRMLQFSQDGELMATASQSMIVRVHD</sequence>
<accession>A0A845Q7N5</accession>
<dbReference type="Proteomes" id="UP000470384">
    <property type="component" value="Unassembled WGS sequence"/>
</dbReference>
<evidence type="ECO:0000313" key="3">
    <source>
        <dbReference type="Proteomes" id="UP000470384"/>
    </source>
</evidence>
<dbReference type="Pfam" id="PF20789">
    <property type="entry name" value="4HBT_3C"/>
    <property type="match status" value="1"/>
</dbReference>
<feature type="domain" description="Acyl-CoA thioesterase-like C-terminal" evidence="1">
    <location>
        <begin position="132"/>
        <end position="269"/>
    </location>
</feature>
<dbReference type="InterPro" id="IPR042171">
    <property type="entry name" value="Acyl-CoA_hotdog"/>
</dbReference>
<dbReference type="InterPro" id="IPR029069">
    <property type="entry name" value="HotDog_dom_sf"/>
</dbReference>
<dbReference type="SUPFAM" id="SSF54637">
    <property type="entry name" value="Thioesterase/thiol ester dehydrase-isomerase"/>
    <property type="match status" value="2"/>
</dbReference>
<proteinExistence type="predicted"/>
<dbReference type="GeneID" id="300656436"/>
<dbReference type="EMBL" id="WXYQ01000001">
    <property type="protein sequence ID" value="NBG94379.1"/>
    <property type="molecule type" value="Genomic_DNA"/>
</dbReference>
<dbReference type="AlphaFoldDB" id="A0A845Q7N5"/>
<evidence type="ECO:0000259" key="1">
    <source>
        <dbReference type="Pfam" id="PF20789"/>
    </source>
</evidence>
<dbReference type="InterPro" id="IPR049450">
    <property type="entry name" value="ACOT8-like_C"/>
</dbReference>
<evidence type="ECO:0000313" key="2">
    <source>
        <dbReference type="EMBL" id="NBG94379.1"/>
    </source>
</evidence>
<dbReference type="OrthoDB" id="3214314at2"/>
<protein>
    <submittedName>
        <fullName evidence="2">Acyl-CoA thioesterase</fullName>
    </submittedName>
</protein>
<name>A0A845Q7N5_9HYPH</name>
<organism evidence="2 3">
    <name type="scientific">Pyruvatibacter mobilis</name>
    <dbReference type="NCBI Taxonomy" id="1712261"/>
    <lineage>
        <taxon>Bacteria</taxon>
        <taxon>Pseudomonadati</taxon>
        <taxon>Pseudomonadota</taxon>
        <taxon>Alphaproteobacteria</taxon>
        <taxon>Hyphomicrobiales</taxon>
        <taxon>Parvibaculaceae</taxon>
        <taxon>Pyruvatibacter</taxon>
    </lineage>
</organism>
<keyword evidence="3" id="KW-1185">Reference proteome</keyword>
<gene>
    <name evidence="2" type="ORF">GTQ45_01375</name>
</gene>
<dbReference type="RefSeq" id="WP_160586487.1">
    <property type="nucleotide sequence ID" value="NZ_BMHN01000001.1"/>
</dbReference>
<reference evidence="2 3" key="1">
    <citation type="journal article" date="2016" name="Int. J. Syst. Evol. Microbiol.">
        <title>Pyruvatibacter mobilis gen. nov., sp. nov., a marine bacterium from the culture broth of Picochlorum sp. 122.</title>
        <authorList>
            <person name="Wang G."/>
            <person name="Tang M."/>
            <person name="Wu H."/>
            <person name="Dai S."/>
            <person name="Li T."/>
            <person name="Chen C."/>
            <person name="He H."/>
            <person name="Fan J."/>
            <person name="Xiang W."/>
            <person name="Li X."/>
        </authorList>
    </citation>
    <scope>NUCLEOTIDE SEQUENCE [LARGE SCALE GENOMIC DNA]</scope>
    <source>
        <strain evidence="2 3">GYP-11</strain>
    </source>
</reference>
<dbReference type="Gene3D" id="2.40.160.210">
    <property type="entry name" value="Acyl-CoA thioesterase, double hotdog domain"/>
    <property type="match status" value="1"/>
</dbReference>